<dbReference type="AlphaFoldDB" id="A0AA36F600"/>
<sequence length="128" mass="15014">MFCVGKHEKKFAKPQRYQRGIQYIKHPEGSIAAVIKWWITLRDFTILDCAAADNMFYYISSVNFTMLLFPPTICFPKISFHLKEINLPYQHRDIYNLIEHRRLLIGSSDGKSKALYFIITGKDNQSHN</sequence>
<reference evidence="1" key="1">
    <citation type="submission" date="2023-08" db="EMBL/GenBank/DDBJ databases">
        <authorList>
            <person name="Alioto T."/>
            <person name="Alioto T."/>
            <person name="Gomez Garrido J."/>
        </authorList>
    </citation>
    <scope>NUCLEOTIDE SEQUENCE</scope>
</reference>
<evidence type="ECO:0000313" key="1">
    <source>
        <dbReference type="EMBL" id="CAI9725644.1"/>
    </source>
</evidence>
<dbReference type="Proteomes" id="UP001162480">
    <property type="component" value="Chromosome 7"/>
</dbReference>
<organism evidence="1 2">
    <name type="scientific">Octopus vulgaris</name>
    <name type="common">Common octopus</name>
    <dbReference type="NCBI Taxonomy" id="6645"/>
    <lineage>
        <taxon>Eukaryota</taxon>
        <taxon>Metazoa</taxon>
        <taxon>Spiralia</taxon>
        <taxon>Lophotrochozoa</taxon>
        <taxon>Mollusca</taxon>
        <taxon>Cephalopoda</taxon>
        <taxon>Coleoidea</taxon>
        <taxon>Octopodiformes</taxon>
        <taxon>Octopoda</taxon>
        <taxon>Incirrata</taxon>
        <taxon>Octopodidae</taxon>
        <taxon>Octopus</taxon>
    </lineage>
</organism>
<accession>A0AA36F600</accession>
<keyword evidence="2" id="KW-1185">Reference proteome</keyword>
<dbReference type="EMBL" id="OX597820">
    <property type="protein sequence ID" value="CAI9725644.1"/>
    <property type="molecule type" value="Genomic_DNA"/>
</dbReference>
<gene>
    <name evidence="1" type="ORF">OCTVUL_1B009283</name>
</gene>
<name>A0AA36F600_OCTVU</name>
<protein>
    <submittedName>
        <fullName evidence="1">Uncharacterized protein</fullName>
    </submittedName>
</protein>
<evidence type="ECO:0000313" key="2">
    <source>
        <dbReference type="Proteomes" id="UP001162480"/>
    </source>
</evidence>
<proteinExistence type="predicted"/>